<dbReference type="OrthoDB" id="2680392at2"/>
<evidence type="ECO:0008006" key="3">
    <source>
        <dbReference type="Google" id="ProtNLM"/>
    </source>
</evidence>
<dbReference type="AlphaFoldDB" id="A0A1I6PRW9"/>
<evidence type="ECO:0000313" key="1">
    <source>
        <dbReference type="EMBL" id="SFS42785.1"/>
    </source>
</evidence>
<dbReference type="Pfam" id="PF12686">
    <property type="entry name" value="DUF3800"/>
    <property type="match status" value="1"/>
</dbReference>
<organism evidence="1 2">
    <name type="scientific">Marininema halotolerans</name>
    <dbReference type="NCBI Taxonomy" id="1155944"/>
    <lineage>
        <taxon>Bacteria</taxon>
        <taxon>Bacillati</taxon>
        <taxon>Bacillota</taxon>
        <taxon>Bacilli</taxon>
        <taxon>Bacillales</taxon>
        <taxon>Thermoactinomycetaceae</taxon>
        <taxon>Marininema</taxon>
    </lineage>
</organism>
<accession>A0A1I6PRW9</accession>
<dbReference type="InterPro" id="IPR024524">
    <property type="entry name" value="DUF3800"/>
</dbReference>
<evidence type="ECO:0000313" key="2">
    <source>
        <dbReference type="Proteomes" id="UP000198660"/>
    </source>
</evidence>
<dbReference type="EMBL" id="FPAA01000002">
    <property type="protein sequence ID" value="SFS42785.1"/>
    <property type="molecule type" value="Genomic_DNA"/>
</dbReference>
<dbReference type="Proteomes" id="UP000198660">
    <property type="component" value="Unassembled WGS sequence"/>
</dbReference>
<protein>
    <recommendedName>
        <fullName evidence="3">DUF3800 domain-containing protein</fullName>
    </recommendedName>
</protein>
<gene>
    <name evidence="1" type="ORF">SAMN05444972_10285</name>
</gene>
<sequence length="259" mass="30614">MLESASHLVFLDESGDHSLEKIDQQFPVFALAATIFEKEYYLQQANPLIDALKYKYWGHRGVIFHSIELRKAQGVFTLLEPKARMSFMEDMYGLIDNLRFQIIAAGIHKMDHTQDYRSPRSPYHLTLEFIMERLFFYFKFTSHRCLLIAESRGQKENHDLYQVFHQLMHRGNDNLTATEFQQCIVDMMFIPKRYNENGHQISDLMAYPIARKIIDRANNYIPYEQLKGKFYARPCGDYWGYGFKAFPQSTNLRMKQSGF</sequence>
<name>A0A1I6PRW9_9BACL</name>
<keyword evidence="2" id="KW-1185">Reference proteome</keyword>
<dbReference type="RefSeq" id="WP_091833726.1">
    <property type="nucleotide sequence ID" value="NZ_FPAA01000002.1"/>
</dbReference>
<reference evidence="2" key="1">
    <citation type="submission" date="2016-10" db="EMBL/GenBank/DDBJ databases">
        <authorList>
            <person name="Varghese N."/>
            <person name="Submissions S."/>
        </authorList>
    </citation>
    <scope>NUCLEOTIDE SEQUENCE [LARGE SCALE GENOMIC DNA]</scope>
    <source>
        <strain evidence="2">DSM 45789</strain>
    </source>
</reference>
<proteinExistence type="predicted"/>